<gene>
    <name evidence="3" type="ORF">L202_01116</name>
</gene>
<evidence type="ECO:0000313" key="4">
    <source>
        <dbReference type="Proteomes" id="UP000094065"/>
    </source>
</evidence>
<protein>
    <recommendedName>
        <fullName evidence="2">BZIP domain-containing protein</fullName>
    </recommendedName>
</protein>
<sequence>MGHFESSPQPPAFSGDFGFDDEEWLQADDANPASSYLPPLQGDMFTSAPYEGFSAPQGLHLTVPDESLFNDRGASSNPPSSVGDGSHFSHSGAGSPGQEEMFASRAADEGPSEIVVGSASSPAQKSTRRGSETKLTNLASRKRVQNREAQTKYREKKAKQFQELTAENESLKSELERLRSQLTRRTWERDMAWSRNRSLVQTLSNMGCVQQIAGGDGFVSQPTDGMEYNEDEYAEGGEIFVQTS</sequence>
<organism evidence="3 4">
    <name type="scientific">Cryptococcus amylolentus CBS 6039</name>
    <dbReference type="NCBI Taxonomy" id="1295533"/>
    <lineage>
        <taxon>Eukaryota</taxon>
        <taxon>Fungi</taxon>
        <taxon>Dikarya</taxon>
        <taxon>Basidiomycota</taxon>
        <taxon>Agaricomycotina</taxon>
        <taxon>Tremellomycetes</taxon>
        <taxon>Tremellales</taxon>
        <taxon>Cryptococcaceae</taxon>
        <taxon>Cryptococcus</taxon>
    </lineage>
</organism>
<feature type="region of interest" description="Disordered" evidence="1">
    <location>
        <begin position="1"/>
        <end position="161"/>
    </location>
</feature>
<name>A0A1E3I3B4_9TREE</name>
<keyword evidence="4" id="KW-1185">Reference proteome</keyword>
<dbReference type="RefSeq" id="XP_018996855.1">
    <property type="nucleotide sequence ID" value="XM_019134428.1"/>
</dbReference>
<dbReference type="OrthoDB" id="10344666at2759"/>
<dbReference type="GO" id="GO:0003700">
    <property type="term" value="F:DNA-binding transcription factor activity"/>
    <property type="evidence" value="ECO:0007669"/>
    <property type="project" value="InterPro"/>
</dbReference>
<accession>A0A1E3I3B4</accession>
<evidence type="ECO:0000313" key="3">
    <source>
        <dbReference type="EMBL" id="ODN82855.1"/>
    </source>
</evidence>
<dbReference type="GeneID" id="30152425"/>
<proteinExistence type="predicted"/>
<dbReference type="Proteomes" id="UP000094065">
    <property type="component" value="Unassembled WGS sequence"/>
</dbReference>
<evidence type="ECO:0000256" key="1">
    <source>
        <dbReference type="SAM" id="MobiDB-lite"/>
    </source>
</evidence>
<dbReference type="Gene3D" id="1.20.5.170">
    <property type="match status" value="1"/>
</dbReference>
<dbReference type="EMBL" id="AWGJ01000002">
    <property type="protein sequence ID" value="ODN82855.1"/>
    <property type="molecule type" value="Genomic_DNA"/>
</dbReference>
<dbReference type="CDD" id="cd14686">
    <property type="entry name" value="bZIP"/>
    <property type="match status" value="1"/>
</dbReference>
<dbReference type="AlphaFoldDB" id="A0A1E3I3B4"/>
<feature type="domain" description="BZIP" evidence="2">
    <location>
        <begin position="141"/>
        <end position="156"/>
    </location>
</feature>
<dbReference type="InterPro" id="IPR046347">
    <property type="entry name" value="bZIP_sf"/>
</dbReference>
<dbReference type="PROSITE" id="PS00036">
    <property type="entry name" value="BZIP_BASIC"/>
    <property type="match status" value="1"/>
</dbReference>
<evidence type="ECO:0000259" key="2">
    <source>
        <dbReference type="PROSITE" id="PS00036"/>
    </source>
</evidence>
<dbReference type="SUPFAM" id="SSF57959">
    <property type="entry name" value="Leucine zipper domain"/>
    <property type="match status" value="1"/>
</dbReference>
<comment type="caution">
    <text evidence="3">The sequence shown here is derived from an EMBL/GenBank/DDBJ whole genome shotgun (WGS) entry which is preliminary data.</text>
</comment>
<dbReference type="InterPro" id="IPR004827">
    <property type="entry name" value="bZIP"/>
</dbReference>
<reference evidence="3 4" key="1">
    <citation type="submission" date="2016-06" db="EMBL/GenBank/DDBJ databases">
        <title>Evolution of pathogenesis and genome organization in the Tremellales.</title>
        <authorList>
            <person name="Cuomo C."/>
            <person name="Litvintseva A."/>
            <person name="Heitman J."/>
            <person name="Chen Y."/>
            <person name="Sun S."/>
            <person name="Springer D."/>
            <person name="Dromer F."/>
            <person name="Young S."/>
            <person name="Zeng Q."/>
            <person name="Chapman S."/>
            <person name="Gujja S."/>
            <person name="Saif S."/>
            <person name="Birren B."/>
        </authorList>
    </citation>
    <scope>NUCLEOTIDE SEQUENCE [LARGE SCALE GENOMIC DNA]</scope>
    <source>
        <strain evidence="3 4">CBS 6039</strain>
    </source>
</reference>